<feature type="transmembrane region" description="Helical" evidence="1">
    <location>
        <begin position="220"/>
        <end position="242"/>
    </location>
</feature>
<dbReference type="AlphaFoldDB" id="A0AAV5UV80"/>
<evidence type="ECO:0008006" key="4">
    <source>
        <dbReference type="Google" id="ProtNLM"/>
    </source>
</evidence>
<dbReference type="EMBL" id="BTSY01000001">
    <property type="protein sequence ID" value="GMT11006.1"/>
    <property type="molecule type" value="Genomic_DNA"/>
</dbReference>
<sequence length="420" mass="46646">LPEEMEENGDLSNNKYEIPMSETSSIAEEEDLPSVRPSIARRSLIGPFSLLLTFSGLDLQRSLCGIKTQKCRSITSTVVFTIIALLFFGRFAFVMSNSSPSLSWGWGEANIIGFTAAQSFVALILLARWTCLGMYSQIYTELLRVKSFYSTTVVTSIHERSQFIGALVLGVFYILITLASSIKTSIYGRFSVELNGTTVMLHPGYFVFSMDNLFGAELVLGVWMAMATVLATASFVFIHAAVRMELTKYNEDLREAIDKKTLLDSLEKFNIRHIAILKLVSLLTDKLASFASFSTFTILIANVNALYLMSFMATTNAFSTVMCVLWMLCTGSLIFIILNPPATIQQLLVEATSLIVNHNELIAHPDKIALAQLMVTRNRVTPTRMAIMNAIVVNTHTPHLITLIVPLIVAVLSYARKFQQ</sequence>
<evidence type="ECO:0000313" key="2">
    <source>
        <dbReference type="EMBL" id="GMT11006.1"/>
    </source>
</evidence>
<keyword evidence="3" id="KW-1185">Reference proteome</keyword>
<name>A0AAV5UV80_9BILA</name>
<dbReference type="Proteomes" id="UP001432322">
    <property type="component" value="Unassembled WGS sequence"/>
</dbReference>
<keyword evidence="1" id="KW-0472">Membrane</keyword>
<dbReference type="PANTHER" id="PTHR31930">
    <property type="entry name" value="SERPENTINE RECEPTOR, CLASS R"/>
    <property type="match status" value="1"/>
</dbReference>
<evidence type="ECO:0000313" key="3">
    <source>
        <dbReference type="Proteomes" id="UP001432322"/>
    </source>
</evidence>
<reference evidence="2" key="1">
    <citation type="submission" date="2023-10" db="EMBL/GenBank/DDBJ databases">
        <title>Genome assembly of Pristionchus species.</title>
        <authorList>
            <person name="Yoshida K."/>
            <person name="Sommer R.J."/>
        </authorList>
    </citation>
    <scope>NUCLEOTIDE SEQUENCE</scope>
    <source>
        <strain evidence="2">RS5133</strain>
    </source>
</reference>
<dbReference type="InterPro" id="IPR004950">
    <property type="entry name" value="DUF267_CAE_spp"/>
</dbReference>
<feature type="transmembrane region" description="Helical" evidence="1">
    <location>
        <begin position="111"/>
        <end position="129"/>
    </location>
</feature>
<dbReference type="PANTHER" id="PTHR31930:SF1">
    <property type="entry name" value="SERPENTINE RECEPTOR, CLASS R"/>
    <property type="match status" value="1"/>
</dbReference>
<keyword evidence="1" id="KW-0812">Transmembrane</keyword>
<feature type="transmembrane region" description="Helical" evidence="1">
    <location>
        <begin position="287"/>
        <end position="309"/>
    </location>
</feature>
<proteinExistence type="predicted"/>
<protein>
    <recommendedName>
        <fullName evidence="4">G protein-coupled receptor</fullName>
    </recommendedName>
</protein>
<feature type="non-terminal residue" evidence="2">
    <location>
        <position position="1"/>
    </location>
</feature>
<feature type="transmembrane region" description="Helical" evidence="1">
    <location>
        <begin position="316"/>
        <end position="338"/>
    </location>
</feature>
<keyword evidence="1" id="KW-1133">Transmembrane helix</keyword>
<feature type="transmembrane region" description="Helical" evidence="1">
    <location>
        <begin position="163"/>
        <end position="180"/>
    </location>
</feature>
<comment type="caution">
    <text evidence="2">The sequence shown here is derived from an EMBL/GenBank/DDBJ whole genome shotgun (WGS) entry which is preliminary data.</text>
</comment>
<evidence type="ECO:0000256" key="1">
    <source>
        <dbReference type="SAM" id="Phobius"/>
    </source>
</evidence>
<feature type="transmembrane region" description="Helical" evidence="1">
    <location>
        <begin position="71"/>
        <end position="91"/>
    </location>
</feature>
<feature type="transmembrane region" description="Helical" evidence="1">
    <location>
        <begin position="397"/>
        <end position="415"/>
    </location>
</feature>
<accession>A0AAV5UV80</accession>
<dbReference type="Pfam" id="PF03268">
    <property type="entry name" value="DUF267"/>
    <property type="match status" value="1"/>
</dbReference>
<organism evidence="2 3">
    <name type="scientific">Pristionchus fissidentatus</name>
    <dbReference type="NCBI Taxonomy" id="1538716"/>
    <lineage>
        <taxon>Eukaryota</taxon>
        <taxon>Metazoa</taxon>
        <taxon>Ecdysozoa</taxon>
        <taxon>Nematoda</taxon>
        <taxon>Chromadorea</taxon>
        <taxon>Rhabditida</taxon>
        <taxon>Rhabditina</taxon>
        <taxon>Diplogasteromorpha</taxon>
        <taxon>Diplogasteroidea</taxon>
        <taxon>Neodiplogasteridae</taxon>
        <taxon>Pristionchus</taxon>
    </lineage>
</organism>
<gene>
    <name evidence="2" type="ORF">PFISCL1PPCAC_2303</name>
</gene>